<keyword evidence="2" id="KW-0677">Repeat</keyword>
<protein>
    <recommendedName>
        <fullName evidence="4">Leucine rich repeats-containing protein</fullName>
    </recommendedName>
</protein>
<dbReference type="EMBL" id="GDID01006586">
    <property type="protein sequence ID" value="JAP90020.1"/>
    <property type="molecule type" value="Transcribed_RNA"/>
</dbReference>
<sequence>LDLQQRIAGPPPSSFVKQQYKSSILYKMYDFKRFRLNDAGIEYHNKFAYDDGFRYMNQKQIVYSDMEGKNHISEVMAFLNTMHPVFREAIQLFCQWGEPKIKYTEIIQKFDHAIQTCNETEHKHVQKPKIFDLDERDVKVEDLFVDKIKVLQFSNQSLQSEDFSDCDQVQTIQISNCQNVQKMLNAVTRQLISLESLVVTHSELTSLNSLRHLKNLKFLDLRNNSLINPDELLYLSKLPIQQLQLDGNGLTQSEIFTAACQRAFKHQVAIDAYPNFGQDQLLIQKICKFGSIPCEVVSDSLVQFPVHGDFFNWKSGSKTICFRNILIDQKIFDLNVQNLTINHLSIENSFPSIDFRLLQLRQLKTLELTNITIKDLTLDDLKSLKLTKCKILKVSGDIKATEILITNCQFQTESESSWKIAGQNIQITNCGLKNDFTQHFALQLCYELNLKQNRISNLKFMRQATNIKAVDLSDNNIQFGECLHNIKSEFITQLAIGGNPCSQSHVSRKIMDSILKIGDWDIKLIEGKQIRFGGKLNYHGRLHQKIIRLINTNNQKASQMRYLEEFAQLFVNNFDFGCE</sequence>
<keyword evidence="1" id="KW-0433">Leucine-rich repeat</keyword>
<dbReference type="InterPro" id="IPR001611">
    <property type="entry name" value="Leu-rich_rpt"/>
</dbReference>
<dbReference type="Gene3D" id="3.80.10.10">
    <property type="entry name" value="Ribonuclease Inhibitor"/>
    <property type="match status" value="2"/>
</dbReference>
<feature type="non-terminal residue" evidence="3">
    <location>
        <position position="1"/>
    </location>
</feature>
<dbReference type="PROSITE" id="PS51450">
    <property type="entry name" value="LRR"/>
    <property type="match status" value="1"/>
</dbReference>
<gene>
    <name evidence="3" type="ORF">TPC1_30485</name>
</gene>
<evidence type="ECO:0000313" key="3">
    <source>
        <dbReference type="EMBL" id="JAP90020.1"/>
    </source>
</evidence>
<dbReference type="AlphaFoldDB" id="A0A146JZ89"/>
<dbReference type="SUPFAM" id="SSF52058">
    <property type="entry name" value="L domain-like"/>
    <property type="match status" value="1"/>
</dbReference>
<name>A0A146JZ89_9EUKA</name>
<reference evidence="3" key="1">
    <citation type="submission" date="2015-07" db="EMBL/GenBank/DDBJ databases">
        <title>Adaptation to a free-living lifestyle via gene acquisitions in the diplomonad Trepomonas sp. PC1.</title>
        <authorList>
            <person name="Xu F."/>
            <person name="Jerlstrom-Hultqvist J."/>
            <person name="Kolisko M."/>
            <person name="Simpson A.G.B."/>
            <person name="Roger A.J."/>
            <person name="Svard S.G."/>
            <person name="Andersson J.O."/>
        </authorList>
    </citation>
    <scope>NUCLEOTIDE SEQUENCE</scope>
    <source>
        <strain evidence="3">PC1</strain>
    </source>
</reference>
<dbReference type="PANTHER" id="PTHR18849">
    <property type="entry name" value="LEUCINE RICH REPEAT PROTEIN"/>
    <property type="match status" value="1"/>
</dbReference>
<evidence type="ECO:0000256" key="2">
    <source>
        <dbReference type="ARBA" id="ARBA00022737"/>
    </source>
</evidence>
<accession>A0A146JZ89</accession>
<proteinExistence type="predicted"/>
<dbReference type="PANTHER" id="PTHR18849:SF0">
    <property type="entry name" value="CILIA- AND FLAGELLA-ASSOCIATED PROTEIN 410-RELATED"/>
    <property type="match status" value="1"/>
</dbReference>
<evidence type="ECO:0008006" key="4">
    <source>
        <dbReference type="Google" id="ProtNLM"/>
    </source>
</evidence>
<evidence type="ECO:0000256" key="1">
    <source>
        <dbReference type="ARBA" id="ARBA00022614"/>
    </source>
</evidence>
<dbReference type="InterPro" id="IPR032675">
    <property type="entry name" value="LRR_dom_sf"/>
</dbReference>
<organism evidence="3">
    <name type="scientific">Trepomonas sp. PC1</name>
    <dbReference type="NCBI Taxonomy" id="1076344"/>
    <lineage>
        <taxon>Eukaryota</taxon>
        <taxon>Metamonada</taxon>
        <taxon>Diplomonadida</taxon>
        <taxon>Hexamitidae</taxon>
        <taxon>Hexamitinae</taxon>
        <taxon>Trepomonas</taxon>
    </lineage>
</organism>